<accession>A0A917GAK0</accession>
<evidence type="ECO:0000313" key="2">
    <source>
        <dbReference type="Proteomes" id="UP000616608"/>
    </source>
</evidence>
<sequence>MVEDIYSGNSEKDFAIFFGMILEEKEINQQLKSKYKAIHKRIYNFKEIINISGTQEATAQSFLLETLNGLIDVTDLLSKNRYKLASTILRNSMETFAKYLVVQNQLQDYEGFTNNFESATSHLINNYISLVLRRPRNKDFKRLINTSYKDPFRNLYGELCDIVHARDTNYSEYHHYLESIRNSNFNQIKFEKVFNFIISCVDKMVVIFYLQNAEFLLENANQVKLDYLLSNFDENFSEVRTYFP</sequence>
<evidence type="ECO:0000313" key="1">
    <source>
        <dbReference type="EMBL" id="GGG34228.1"/>
    </source>
</evidence>
<dbReference type="RefSeq" id="WP_188616000.1">
    <property type="nucleotide sequence ID" value="NZ_BMJT01000020.1"/>
</dbReference>
<dbReference type="Proteomes" id="UP000616608">
    <property type="component" value="Unassembled WGS sequence"/>
</dbReference>
<protein>
    <submittedName>
        <fullName evidence="1">Uncharacterized protein</fullName>
    </submittedName>
</protein>
<organism evidence="1 2">
    <name type="scientific">Lysinibacillus alkalisoli</name>
    <dbReference type="NCBI Taxonomy" id="1911548"/>
    <lineage>
        <taxon>Bacteria</taxon>
        <taxon>Bacillati</taxon>
        <taxon>Bacillota</taxon>
        <taxon>Bacilli</taxon>
        <taxon>Bacillales</taxon>
        <taxon>Bacillaceae</taxon>
        <taxon>Lysinibacillus</taxon>
    </lineage>
</organism>
<name>A0A917GAK0_9BACI</name>
<dbReference type="AlphaFoldDB" id="A0A917GAK0"/>
<reference evidence="1" key="2">
    <citation type="submission" date="2020-09" db="EMBL/GenBank/DDBJ databases">
        <authorList>
            <person name="Sun Q."/>
            <person name="Zhou Y."/>
        </authorList>
    </citation>
    <scope>NUCLEOTIDE SEQUENCE</scope>
    <source>
        <strain evidence="1">CGMCC 1.15760</strain>
    </source>
</reference>
<gene>
    <name evidence="1" type="ORF">GCM10007425_31190</name>
</gene>
<keyword evidence="2" id="KW-1185">Reference proteome</keyword>
<dbReference type="EMBL" id="BMJT01000020">
    <property type="protein sequence ID" value="GGG34228.1"/>
    <property type="molecule type" value="Genomic_DNA"/>
</dbReference>
<proteinExistence type="predicted"/>
<reference evidence="1" key="1">
    <citation type="journal article" date="2014" name="Int. J. Syst. Evol. Microbiol.">
        <title>Complete genome sequence of Corynebacterium casei LMG S-19264T (=DSM 44701T), isolated from a smear-ripened cheese.</title>
        <authorList>
            <consortium name="US DOE Joint Genome Institute (JGI-PGF)"/>
            <person name="Walter F."/>
            <person name="Albersmeier A."/>
            <person name="Kalinowski J."/>
            <person name="Ruckert C."/>
        </authorList>
    </citation>
    <scope>NUCLEOTIDE SEQUENCE</scope>
    <source>
        <strain evidence="1">CGMCC 1.15760</strain>
    </source>
</reference>
<comment type="caution">
    <text evidence="1">The sequence shown here is derived from an EMBL/GenBank/DDBJ whole genome shotgun (WGS) entry which is preliminary data.</text>
</comment>